<reference evidence="10 11" key="1">
    <citation type="submission" date="2019-11" db="EMBL/GenBank/DDBJ databases">
        <title>Whole genome sequence of Oryza granulata.</title>
        <authorList>
            <person name="Li W."/>
        </authorList>
    </citation>
    <scope>NUCLEOTIDE SEQUENCE [LARGE SCALE GENOMIC DNA]</scope>
    <source>
        <strain evidence="11">cv. Menghai</strain>
        <tissue evidence="10">Leaf</tissue>
    </source>
</reference>
<evidence type="ECO:0000313" key="11">
    <source>
        <dbReference type="Proteomes" id="UP000479710"/>
    </source>
</evidence>
<dbReference type="GO" id="GO:0071949">
    <property type="term" value="F:FAD binding"/>
    <property type="evidence" value="ECO:0007669"/>
    <property type="project" value="InterPro"/>
</dbReference>
<protein>
    <recommendedName>
        <fullName evidence="3">L-gulonolactone oxidase</fullName>
        <ecNumber evidence="3">1.1.3.8</ecNumber>
    </recommendedName>
</protein>
<comment type="similarity">
    <text evidence="2">Belongs to the oxygen-dependent FAD-linked oxidoreductase family.</text>
</comment>
<dbReference type="FunFam" id="3.30.465.10:FF:000033">
    <property type="entry name" value="L-gulonolactone oxidase 5"/>
    <property type="match status" value="1"/>
</dbReference>
<dbReference type="InterPro" id="IPR016169">
    <property type="entry name" value="FAD-bd_PCMH_sub2"/>
</dbReference>
<dbReference type="Proteomes" id="UP000479710">
    <property type="component" value="Unassembled WGS sequence"/>
</dbReference>
<dbReference type="EC" id="1.1.3.8" evidence="3"/>
<dbReference type="Pfam" id="PF22906">
    <property type="entry name" value="GULLO2-like_3rd"/>
    <property type="match status" value="1"/>
</dbReference>
<evidence type="ECO:0000256" key="4">
    <source>
        <dbReference type="ARBA" id="ARBA00022644"/>
    </source>
</evidence>
<dbReference type="PROSITE" id="PS51387">
    <property type="entry name" value="FAD_PCMH"/>
    <property type="match status" value="1"/>
</dbReference>
<evidence type="ECO:0000256" key="2">
    <source>
        <dbReference type="ARBA" id="ARBA00005466"/>
    </source>
</evidence>
<keyword evidence="8" id="KW-1133">Transmembrane helix</keyword>
<dbReference type="Pfam" id="PF04030">
    <property type="entry name" value="ALO"/>
    <property type="match status" value="1"/>
</dbReference>
<dbReference type="EMBL" id="SPHZ02000011">
    <property type="protein sequence ID" value="KAF0894297.1"/>
    <property type="molecule type" value="Genomic_DNA"/>
</dbReference>
<proteinExistence type="inferred from homology"/>
<comment type="pathway">
    <text evidence="1">Cofactor biosynthesis; L-ascorbate biosynthesis.</text>
</comment>
<dbReference type="InterPro" id="IPR055154">
    <property type="entry name" value="GULLO2-like_C"/>
</dbReference>
<gene>
    <name evidence="10" type="ORF">E2562_038120</name>
</gene>
<dbReference type="Gene3D" id="3.30.70.2520">
    <property type="match status" value="1"/>
</dbReference>
<evidence type="ECO:0000256" key="3">
    <source>
        <dbReference type="ARBA" id="ARBA00013121"/>
    </source>
</evidence>
<name>A0A6G1C2W2_9ORYZ</name>
<evidence type="ECO:0000256" key="8">
    <source>
        <dbReference type="SAM" id="Phobius"/>
    </source>
</evidence>
<dbReference type="GO" id="GO:0016020">
    <property type="term" value="C:membrane"/>
    <property type="evidence" value="ECO:0007669"/>
    <property type="project" value="InterPro"/>
</dbReference>
<dbReference type="InterPro" id="IPR016166">
    <property type="entry name" value="FAD-bd_PCMH"/>
</dbReference>
<keyword evidence="11" id="KW-1185">Reference proteome</keyword>
<keyword evidence="4" id="KW-0060">Ascorbate biosynthesis</keyword>
<evidence type="ECO:0000259" key="9">
    <source>
        <dbReference type="PROSITE" id="PS51387"/>
    </source>
</evidence>
<evidence type="ECO:0000256" key="6">
    <source>
        <dbReference type="ARBA" id="ARBA00023002"/>
    </source>
</evidence>
<feature type="transmembrane region" description="Helical" evidence="8">
    <location>
        <begin position="5"/>
        <end position="26"/>
    </location>
</feature>
<keyword evidence="8" id="KW-0812">Transmembrane</keyword>
<dbReference type="InterPro" id="IPR007173">
    <property type="entry name" value="ALO_C"/>
</dbReference>
<dbReference type="GO" id="GO:0019853">
    <property type="term" value="P:L-ascorbic acid biosynthetic process"/>
    <property type="evidence" value="ECO:0007669"/>
    <property type="project" value="UniProtKB-UniPathway"/>
</dbReference>
<evidence type="ECO:0000256" key="7">
    <source>
        <dbReference type="ARBA" id="ARBA00048083"/>
    </source>
</evidence>
<dbReference type="InterPro" id="IPR050432">
    <property type="entry name" value="FAD-linked_Oxidoreductases_BP"/>
</dbReference>
<dbReference type="SUPFAM" id="SSF56176">
    <property type="entry name" value="FAD-binding/transporter-associated domain-like"/>
    <property type="match status" value="1"/>
</dbReference>
<dbReference type="OrthoDB" id="610608at2759"/>
<feature type="domain" description="FAD-binding PCMH-type" evidence="9">
    <location>
        <begin position="53"/>
        <end position="240"/>
    </location>
</feature>
<evidence type="ECO:0000256" key="5">
    <source>
        <dbReference type="ARBA" id="ARBA00022729"/>
    </source>
</evidence>
<dbReference type="PANTHER" id="PTHR13878">
    <property type="entry name" value="GULONOLACTONE OXIDASE"/>
    <property type="match status" value="1"/>
</dbReference>
<dbReference type="InterPro" id="IPR006094">
    <property type="entry name" value="Oxid_FAD_bind_N"/>
</dbReference>
<dbReference type="PANTHER" id="PTHR13878:SF90">
    <property type="entry name" value="L-GULONOLACTONE OXIDASE"/>
    <property type="match status" value="1"/>
</dbReference>
<accession>A0A6G1C2W2</accession>
<organism evidence="10 11">
    <name type="scientific">Oryza meyeriana var. granulata</name>
    <dbReference type="NCBI Taxonomy" id="110450"/>
    <lineage>
        <taxon>Eukaryota</taxon>
        <taxon>Viridiplantae</taxon>
        <taxon>Streptophyta</taxon>
        <taxon>Embryophyta</taxon>
        <taxon>Tracheophyta</taxon>
        <taxon>Spermatophyta</taxon>
        <taxon>Magnoliopsida</taxon>
        <taxon>Liliopsida</taxon>
        <taxon>Poales</taxon>
        <taxon>Poaceae</taxon>
        <taxon>BOP clade</taxon>
        <taxon>Oryzoideae</taxon>
        <taxon>Oryzeae</taxon>
        <taxon>Oryzinae</taxon>
        <taxon>Oryza</taxon>
        <taxon>Oryza meyeriana</taxon>
    </lineage>
</organism>
<sequence>MARRLLVIFFEALTVLLLILALWVVFHLAGTRSPPGPVVCSNGTSDCMVTNIYGSFPDRTVCRVANVAYPRTEQELVAAVAAAVAAKRKVKVATRYSNSFPKLACPGGEEGTIISTRWLNRTVAIDTARRLMTVESGMVLHDLIKEAAIAGLALPHSPYWSGLTIGGMLATGAHGSSLWGKGGAVHEYVVGMRIVTPAPASEGFAVVRELSADNPDLDAAKVSLGVLGAISQVTLAMQPLFKRSVKFVKRNDIDIAEKVAVWGGLHEFGDVVWLPWQGKVVYREDDRVDISTPGNGHNDYIGFRPQPSLALVATRVAGEYVTLVASCVCHVHVDVLPYVAAEEWLEERGTDTARCMASRVLPATFEHRGYGFTNDGAAFMGYPVVGYQHRIQASGSCIGSLEDGLLSSCLWNPRVRVHMFYNSGFSVALSRAPAFIADVTRLRDLNPSAFCQLDSKMGLLMRYVRASSAYLGKAEDSVDFDLTYYRSYARCARRAHADVFDELEQMALHKYGGVPHWGKNRNFAFEGAIAKYPNAGEFVKVKDRLDPDGIFSSEWSDQVLGIRGSPIVVGDGCAMEGLCICSDDSHCAPELGYFCRPGKVFTGARVCSLRDVAGGGDLRDD</sequence>
<dbReference type="NCBIfam" id="TIGR01677">
    <property type="entry name" value="pln_FAD_oxido"/>
    <property type="match status" value="1"/>
</dbReference>
<dbReference type="AlphaFoldDB" id="A0A6G1C2W2"/>
<keyword evidence="6" id="KW-0560">Oxidoreductase</keyword>
<dbReference type="GO" id="GO:0050105">
    <property type="term" value="F:L-gulonolactone oxidase activity"/>
    <property type="evidence" value="ECO:0007669"/>
    <property type="project" value="UniProtKB-EC"/>
</dbReference>
<evidence type="ECO:0000256" key="1">
    <source>
        <dbReference type="ARBA" id="ARBA00005147"/>
    </source>
</evidence>
<dbReference type="UniPathway" id="UPA00132"/>
<comment type="catalytic activity">
    <reaction evidence="7">
        <text>L-gulono-1,4-lactone + O2 = L-ascorbate + H2O2 + H(+)</text>
        <dbReference type="Rhea" id="RHEA:32363"/>
        <dbReference type="ChEBI" id="CHEBI:15378"/>
        <dbReference type="ChEBI" id="CHEBI:15379"/>
        <dbReference type="ChEBI" id="CHEBI:16240"/>
        <dbReference type="ChEBI" id="CHEBI:17587"/>
        <dbReference type="ChEBI" id="CHEBI:38290"/>
        <dbReference type="EC" id="1.1.3.8"/>
    </reaction>
</comment>
<dbReference type="Gene3D" id="3.30.465.10">
    <property type="match status" value="1"/>
</dbReference>
<dbReference type="InterPro" id="IPR036318">
    <property type="entry name" value="FAD-bd_PCMH-like_sf"/>
</dbReference>
<dbReference type="Pfam" id="PF01565">
    <property type="entry name" value="FAD_binding_4"/>
    <property type="match status" value="1"/>
</dbReference>
<comment type="caution">
    <text evidence="10">The sequence shown here is derived from an EMBL/GenBank/DDBJ whole genome shotgun (WGS) entry which is preliminary data.</text>
</comment>
<keyword evidence="5" id="KW-0732">Signal</keyword>
<evidence type="ECO:0000313" key="10">
    <source>
        <dbReference type="EMBL" id="KAF0894297.1"/>
    </source>
</evidence>
<dbReference type="InterPro" id="IPR010030">
    <property type="entry name" value="GULO_Plant"/>
</dbReference>
<keyword evidence="8" id="KW-0472">Membrane</keyword>
<dbReference type="GO" id="GO:0003885">
    <property type="term" value="F:D-arabinono-1,4-lactone oxidase activity"/>
    <property type="evidence" value="ECO:0007669"/>
    <property type="project" value="InterPro"/>
</dbReference>